<dbReference type="GO" id="GO:0030667">
    <property type="term" value="C:secretory granule membrane"/>
    <property type="evidence" value="ECO:0007669"/>
    <property type="project" value="TreeGrafter"/>
</dbReference>
<dbReference type="OrthoDB" id="10003276at2759"/>
<accession>A0A8J2J650</accession>
<dbReference type="InterPro" id="IPR000323">
    <property type="entry name" value="Cu2_ascorb_mOase_N"/>
</dbReference>
<dbReference type="InterPro" id="IPR000945">
    <property type="entry name" value="DBH-like"/>
</dbReference>
<proteinExistence type="predicted"/>
<protein>
    <recommendedName>
        <fullName evidence="5">DBH-like monooxygenase protein 1</fullName>
    </recommendedName>
</protein>
<organism evidence="3 4">
    <name type="scientific">Allacma fusca</name>
    <dbReference type="NCBI Taxonomy" id="39272"/>
    <lineage>
        <taxon>Eukaryota</taxon>
        <taxon>Metazoa</taxon>
        <taxon>Ecdysozoa</taxon>
        <taxon>Arthropoda</taxon>
        <taxon>Hexapoda</taxon>
        <taxon>Collembola</taxon>
        <taxon>Symphypleona</taxon>
        <taxon>Sminthuridae</taxon>
        <taxon>Allacma</taxon>
    </lineage>
</organism>
<evidence type="ECO:0000259" key="2">
    <source>
        <dbReference type="Pfam" id="PF03712"/>
    </source>
</evidence>
<evidence type="ECO:0008006" key="5">
    <source>
        <dbReference type="Google" id="ProtNLM"/>
    </source>
</evidence>
<reference evidence="3" key="1">
    <citation type="submission" date="2021-06" db="EMBL/GenBank/DDBJ databases">
        <authorList>
            <person name="Hodson N. C."/>
            <person name="Mongue J. A."/>
            <person name="Jaron S. K."/>
        </authorList>
    </citation>
    <scope>NUCLEOTIDE SEQUENCE</scope>
</reference>
<dbReference type="PANTHER" id="PTHR10157:SF23">
    <property type="entry name" value="MOXD1 HOMOLOG 1"/>
    <property type="match status" value="1"/>
</dbReference>
<dbReference type="GO" id="GO:0005507">
    <property type="term" value="F:copper ion binding"/>
    <property type="evidence" value="ECO:0007669"/>
    <property type="project" value="InterPro"/>
</dbReference>
<feature type="domain" description="Copper type II ascorbate-dependent monooxygenase N-terminal" evidence="1">
    <location>
        <begin position="113"/>
        <end position="149"/>
    </location>
</feature>
<dbReference type="EMBL" id="CAJVCH010017262">
    <property type="protein sequence ID" value="CAG7683164.1"/>
    <property type="molecule type" value="Genomic_DNA"/>
</dbReference>
<dbReference type="AlphaFoldDB" id="A0A8J2J650"/>
<feature type="domain" description="Copper type II ascorbate-dependent monooxygenase C-terminal" evidence="2">
    <location>
        <begin position="171"/>
        <end position="300"/>
    </location>
</feature>
<gene>
    <name evidence="3" type="ORF">AFUS01_LOCUS2940</name>
</gene>
<feature type="domain" description="Copper type II ascorbate-dependent monooxygenase N-terminal" evidence="1">
    <location>
        <begin position="56"/>
        <end position="107"/>
    </location>
</feature>
<dbReference type="GO" id="GO:0005615">
    <property type="term" value="C:extracellular space"/>
    <property type="evidence" value="ECO:0007669"/>
    <property type="project" value="TreeGrafter"/>
</dbReference>
<feature type="non-terminal residue" evidence="3">
    <location>
        <position position="1"/>
    </location>
</feature>
<dbReference type="Proteomes" id="UP000708208">
    <property type="component" value="Unassembled WGS sequence"/>
</dbReference>
<evidence type="ECO:0000313" key="3">
    <source>
        <dbReference type="EMBL" id="CAG7683164.1"/>
    </source>
</evidence>
<evidence type="ECO:0000259" key="1">
    <source>
        <dbReference type="Pfam" id="PF01082"/>
    </source>
</evidence>
<evidence type="ECO:0000313" key="4">
    <source>
        <dbReference type="Proteomes" id="UP000708208"/>
    </source>
</evidence>
<dbReference type="PANTHER" id="PTHR10157">
    <property type="entry name" value="DOPAMINE BETA HYDROXYLASE RELATED"/>
    <property type="match status" value="1"/>
</dbReference>
<dbReference type="GO" id="GO:0004500">
    <property type="term" value="F:dopamine beta-monooxygenase activity"/>
    <property type="evidence" value="ECO:0007669"/>
    <property type="project" value="InterPro"/>
</dbReference>
<comment type="caution">
    <text evidence="3">The sequence shown here is derived from an EMBL/GenBank/DDBJ whole genome shotgun (WGS) entry which is preliminary data.</text>
</comment>
<keyword evidence="4" id="KW-1185">Reference proteome</keyword>
<sequence>VPINANDTAKVIWAIGATDDITYHNTERGIVSLMLLDKTACDWNATESESWHINVKTKLPANDSTYWCTAHKSPPYTEKRHIIGFRAKLESAESRKYTHHLILHHCIAHSADAVGAGPLYLPENIGVPLNEFVLPEYFLLEIHYDNPDKLPDLNYETGVEIRTTTNLREHEAGILTLGHDTHFSLMMSPSASEYIISGHCSSICTQEYLPNDGINVFTVFLHSHLAGRKMKLRQFRDGVELPWVSNDNNYDFNYQQNRLLTEYRQILKGDHLTYECTDDSTYRSPTGAILGVVLVTSELCSQNWELNALRRKTIFGIL</sequence>
<name>A0A8J2J650_9HEXA</name>
<dbReference type="Pfam" id="PF01082">
    <property type="entry name" value="Cu2_monooxygen"/>
    <property type="match status" value="2"/>
</dbReference>
<dbReference type="GO" id="GO:0042420">
    <property type="term" value="P:dopamine catabolic process"/>
    <property type="evidence" value="ECO:0007669"/>
    <property type="project" value="TreeGrafter"/>
</dbReference>
<dbReference type="InterPro" id="IPR024548">
    <property type="entry name" value="Cu2_monoox_C"/>
</dbReference>
<dbReference type="GO" id="GO:0006589">
    <property type="term" value="P:octopamine biosynthetic process"/>
    <property type="evidence" value="ECO:0007669"/>
    <property type="project" value="TreeGrafter"/>
</dbReference>
<dbReference type="Pfam" id="PF03712">
    <property type="entry name" value="Cu2_monoox_C"/>
    <property type="match status" value="1"/>
</dbReference>
<dbReference type="GO" id="GO:0042421">
    <property type="term" value="P:norepinephrine biosynthetic process"/>
    <property type="evidence" value="ECO:0007669"/>
    <property type="project" value="TreeGrafter"/>
</dbReference>